<dbReference type="PRINTS" id="PR00411">
    <property type="entry name" value="PNDRDTASEI"/>
</dbReference>
<evidence type="ECO:0000259" key="7">
    <source>
        <dbReference type="Pfam" id="PF07992"/>
    </source>
</evidence>
<keyword evidence="3" id="KW-0285">Flavoprotein</keyword>
<sequence>MAKERFFLELEPSEAVMKGWPHVVIVGGGFAGLKAAHRLAGQPVRVTLVDKRNFNLFQPLLYQVASGLVSEADVATPLRLLLARAANVQVLLGEVVDLDAAAREVVFNDRRLRYDSLILATGSGSSYFGHEEWRELAPPMKILEHADEIRRRVLTALEEAEQTPDPERCRFLQSVVVVGGGPSGCELAGSINELMRHAARRDFRQLDPGLCRVVLVDPGDRVLRAMDPSLSQAAGDYLVSRGVELVLGGRVQSIEAGRLTVAFKSPAPGTPGERVLEAATICWSAGVRASHLGKLLAERTGCAVDRGGRVVVEPDFSIAGHPEIRVVGDLCSYSHTVDGKPLPGMAGPAVQMGGWVALDLLAQLGGRRQAPFRWFDFGSMAVIGPLCAVADLRGLRFTGPLGWLLWGLAHLAFMPANENRLTLLTKWLWMIATQQRASLLITGRPDQHLGVEVGLERAERAGDPAAPPAVTPAAASTEQPAAA</sequence>
<dbReference type="InterPro" id="IPR051169">
    <property type="entry name" value="NADH-Q_oxidoreductase"/>
</dbReference>
<comment type="caution">
    <text evidence="8">The sequence shown here is derived from an EMBL/GenBank/DDBJ whole genome shotgun (WGS) entry which is preliminary data.</text>
</comment>
<evidence type="ECO:0000256" key="5">
    <source>
        <dbReference type="ARBA" id="ARBA00023002"/>
    </source>
</evidence>
<evidence type="ECO:0000256" key="3">
    <source>
        <dbReference type="ARBA" id="ARBA00022630"/>
    </source>
</evidence>
<reference evidence="8 9" key="1">
    <citation type="submission" date="2018-03" db="EMBL/GenBank/DDBJ databases">
        <title>The ancient ancestry and fast evolution of plastids.</title>
        <authorList>
            <person name="Moore K.R."/>
            <person name="Magnabosco C."/>
            <person name="Momper L."/>
            <person name="Gold D.A."/>
            <person name="Bosak T."/>
            <person name="Fournier G.P."/>
        </authorList>
    </citation>
    <scope>NUCLEOTIDE SEQUENCE [LARGE SCALE GENOMIC DNA]</scope>
    <source>
        <strain evidence="8 9">CCALA 015</strain>
    </source>
</reference>
<evidence type="ECO:0000256" key="4">
    <source>
        <dbReference type="ARBA" id="ARBA00022827"/>
    </source>
</evidence>
<protein>
    <submittedName>
        <fullName evidence="8">NAD(P)/FAD-dependent oxidoreductase</fullName>
    </submittedName>
</protein>
<comment type="similarity">
    <text evidence="2">Belongs to the NADH dehydrogenase family.</text>
</comment>
<feature type="compositionally biased region" description="Low complexity" evidence="6">
    <location>
        <begin position="471"/>
        <end position="483"/>
    </location>
</feature>
<gene>
    <name evidence="8" type="ORF">C7B81_00675</name>
</gene>
<dbReference type="Proteomes" id="UP000238218">
    <property type="component" value="Unassembled WGS sequence"/>
</dbReference>
<comment type="cofactor">
    <cofactor evidence="1">
        <name>FAD</name>
        <dbReference type="ChEBI" id="CHEBI:57692"/>
    </cofactor>
</comment>
<dbReference type="PANTHER" id="PTHR42913">
    <property type="entry name" value="APOPTOSIS-INDUCING FACTOR 1"/>
    <property type="match status" value="1"/>
</dbReference>
<feature type="region of interest" description="Disordered" evidence="6">
    <location>
        <begin position="459"/>
        <end position="483"/>
    </location>
</feature>
<proteinExistence type="inferred from homology"/>
<feature type="domain" description="FAD/NAD(P)-binding" evidence="7">
    <location>
        <begin position="22"/>
        <end position="352"/>
    </location>
</feature>
<evidence type="ECO:0000256" key="1">
    <source>
        <dbReference type="ARBA" id="ARBA00001974"/>
    </source>
</evidence>
<dbReference type="RefSeq" id="WP_106219398.1">
    <property type="nucleotide sequence ID" value="NZ_PVWP01000001.1"/>
</dbReference>
<keyword evidence="9" id="KW-1185">Reference proteome</keyword>
<dbReference type="PRINTS" id="PR00368">
    <property type="entry name" value="FADPNR"/>
</dbReference>
<keyword evidence="5" id="KW-0560">Oxidoreductase</keyword>
<accession>A0ABX5FBH7</accession>
<keyword evidence="4" id="KW-0274">FAD</keyword>
<evidence type="ECO:0000313" key="9">
    <source>
        <dbReference type="Proteomes" id="UP000238218"/>
    </source>
</evidence>
<evidence type="ECO:0000256" key="2">
    <source>
        <dbReference type="ARBA" id="ARBA00005272"/>
    </source>
</evidence>
<dbReference type="SUPFAM" id="SSF51905">
    <property type="entry name" value="FAD/NAD(P)-binding domain"/>
    <property type="match status" value="2"/>
</dbReference>
<dbReference type="PANTHER" id="PTHR42913:SF3">
    <property type="entry name" value="64 KDA MITOCHONDRIAL NADH DEHYDROGENASE (EUROFUNG)"/>
    <property type="match status" value="1"/>
</dbReference>
<dbReference type="EMBL" id="PVWP01000001">
    <property type="protein sequence ID" value="PSB39200.1"/>
    <property type="molecule type" value="Genomic_DNA"/>
</dbReference>
<dbReference type="Pfam" id="PF07992">
    <property type="entry name" value="Pyr_redox_2"/>
    <property type="match status" value="1"/>
</dbReference>
<dbReference type="Gene3D" id="3.50.50.100">
    <property type="match status" value="1"/>
</dbReference>
<evidence type="ECO:0000313" key="8">
    <source>
        <dbReference type="EMBL" id="PSB39200.1"/>
    </source>
</evidence>
<name>A0ABX5FBH7_9CHRO</name>
<organism evidence="8 9">
    <name type="scientific">Aphanothece cf. minutissima CCALA 015</name>
    <dbReference type="NCBI Taxonomy" id="2107695"/>
    <lineage>
        <taxon>Bacteria</taxon>
        <taxon>Bacillati</taxon>
        <taxon>Cyanobacteriota</taxon>
        <taxon>Cyanophyceae</taxon>
        <taxon>Oscillatoriophycideae</taxon>
        <taxon>Chroococcales</taxon>
        <taxon>Aphanothecaceae</taxon>
        <taxon>Aphanothece</taxon>
    </lineage>
</organism>
<evidence type="ECO:0000256" key="6">
    <source>
        <dbReference type="SAM" id="MobiDB-lite"/>
    </source>
</evidence>
<dbReference type="InterPro" id="IPR023753">
    <property type="entry name" value="FAD/NAD-binding_dom"/>
</dbReference>
<dbReference type="InterPro" id="IPR036188">
    <property type="entry name" value="FAD/NAD-bd_sf"/>
</dbReference>